<keyword evidence="3" id="KW-1185">Reference proteome</keyword>
<dbReference type="SMART" id="SM00331">
    <property type="entry name" value="PP2C_SIG"/>
    <property type="match status" value="1"/>
</dbReference>
<organism evidence="2 3">
    <name type="scientific">Thermoanaerobacterium xylanolyticum (strain ATCC 49914 / DSM 7097 / LX-11)</name>
    <dbReference type="NCBI Taxonomy" id="858215"/>
    <lineage>
        <taxon>Bacteria</taxon>
        <taxon>Bacillati</taxon>
        <taxon>Bacillota</taxon>
        <taxon>Clostridia</taxon>
        <taxon>Thermoanaerobacterales</taxon>
        <taxon>Thermoanaerobacteraceae</taxon>
        <taxon>Thermoanaerobacterium</taxon>
    </lineage>
</organism>
<dbReference type="Gene3D" id="3.60.40.10">
    <property type="entry name" value="PPM-type phosphatase domain"/>
    <property type="match status" value="1"/>
</dbReference>
<dbReference type="SUPFAM" id="SSF81606">
    <property type="entry name" value="PP2C-like"/>
    <property type="match status" value="1"/>
</dbReference>
<dbReference type="CDD" id="cd00143">
    <property type="entry name" value="PP2Cc"/>
    <property type="match status" value="1"/>
</dbReference>
<accession>F6BG75</accession>
<dbReference type="Proteomes" id="UP000007239">
    <property type="component" value="Chromosome"/>
</dbReference>
<name>F6BG75_THEXL</name>
<dbReference type="InterPro" id="IPR001932">
    <property type="entry name" value="PPM-type_phosphatase-like_dom"/>
</dbReference>
<evidence type="ECO:0000259" key="1">
    <source>
        <dbReference type="PROSITE" id="PS51746"/>
    </source>
</evidence>
<protein>
    <submittedName>
        <fullName evidence="2">Protein serine/threonine phosphatase</fullName>
    </submittedName>
</protein>
<dbReference type="InterPro" id="IPR015655">
    <property type="entry name" value="PP2C"/>
</dbReference>
<dbReference type="KEGG" id="txy:Thexy_1387"/>
<dbReference type="SMART" id="SM00332">
    <property type="entry name" value="PP2Cc"/>
    <property type="match status" value="1"/>
</dbReference>
<sequence>MLVYALTDKGNVRENNEDSYFISTDEKIKLFIVADGMGGCNGGEVASRYAIEVITKYFFSNYSSCNKNDDSIKKFIEDAVRSANSHVFNKSFSNIDLTGMGTTLTLLLIENRKFFIGHIGDSRAYLIRGDKLIQITEDHSYVEELVKLGRITHEEARNHPQKNIITRALGIDDEIEVDIFTGEVFENDVFLLCTDGLTNMLTDDLILKEFNSSESIDKACDNLIKMAKQNGGFDNITIVAVKEV</sequence>
<dbReference type="PANTHER" id="PTHR47992">
    <property type="entry name" value="PROTEIN PHOSPHATASE"/>
    <property type="match status" value="1"/>
</dbReference>
<dbReference type="GO" id="GO:0004722">
    <property type="term" value="F:protein serine/threonine phosphatase activity"/>
    <property type="evidence" value="ECO:0007669"/>
    <property type="project" value="InterPro"/>
</dbReference>
<dbReference type="InterPro" id="IPR036457">
    <property type="entry name" value="PPM-type-like_dom_sf"/>
</dbReference>
<dbReference type="AlphaFoldDB" id="F6BG75"/>
<gene>
    <name evidence="2" type="ordered locus">Thexy_1387</name>
</gene>
<feature type="domain" description="PPM-type phosphatase" evidence="1">
    <location>
        <begin position="2"/>
        <end position="243"/>
    </location>
</feature>
<dbReference type="STRING" id="858215.Thexy_1387"/>
<dbReference type="PROSITE" id="PS51746">
    <property type="entry name" value="PPM_2"/>
    <property type="match status" value="1"/>
</dbReference>
<proteinExistence type="predicted"/>
<evidence type="ECO:0000313" key="3">
    <source>
        <dbReference type="Proteomes" id="UP000007239"/>
    </source>
</evidence>
<dbReference type="RefSeq" id="WP_013788160.1">
    <property type="nucleotide sequence ID" value="NC_015555.1"/>
</dbReference>
<dbReference type="eggNOG" id="COG0631">
    <property type="taxonomic scope" value="Bacteria"/>
</dbReference>
<evidence type="ECO:0000313" key="2">
    <source>
        <dbReference type="EMBL" id="AEF17420.1"/>
    </source>
</evidence>
<dbReference type="NCBIfam" id="NF033484">
    <property type="entry name" value="Stp1_PP2C_phos"/>
    <property type="match status" value="1"/>
</dbReference>
<dbReference type="Pfam" id="PF13672">
    <property type="entry name" value="PP2C_2"/>
    <property type="match status" value="1"/>
</dbReference>
<reference evidence="2" key="1">
    <citation type="submission" date="2011-05" db="EMBL/GenBank/DDBJ databases">
        <title>Complete sequence of Thermoanaerobacterium xylanolyticum LX-11.</title>
        <authorList>
            <consortium name="US DOE Joint Genome Institute"/>
            <person name="Lucas S."/>
            <person name="Han J."/>
            <person name="Lapidus A."/>
            <person name="Cheng J.-F."/>
            <person name="Goodwin L."/>
            <person name="Pitluck S."/>
            <person name="Peters L."/>
            <person name="Mikhailova N."/>
            <person name="Lu M."/>
            <person name="Han C."/>
            <person name="Tapia R."/>
            <person name="Land M."/>
            <person name="Hauser L."/>
            <person name="Kyrpides N."/>
            <person name="Ivanova N."/>
            <person name="Pagani I."/>
            <person name="Hemme C."/>
            <person name="Woyke T."/>
        </authorList>
    </citation>
    <scope>NUCLEOTIDE SEQUENCE</scope>
    <source>
        <strain evidence="2">LX-11</strain>
    </source>
</reference>
<dbReference type="HOGENOM" id="CLU_034545_3_2_9"/>
<dbReference type="EMBL" id="CP002739">
    <property type="protein sequence ID" value="AEF17420.1"/>
    <property type="molecule type" value="Genomic_DNA"/>
</dbReference>